<dbReference type="EMBL" id="ABAX03000024">
    <property type="protein sequence ID" value="EDR96365.1"/>
    <property type="molecule type" value="Genomic_DNA"/>
</dbReference>
<protein>
    <submittedName>
        <fullName evidence="2">Uncharacterized protein</fullName>
    </submittedName>
</protein>
<dbReference type="STRING" id="411490.ANACAC_02988"/>
<proteinExistence type="predicted"/>
<name>B0MHM6_ANACD</name>
<dbReference type="Proteomes" id="UP000004935">
    <property type="component" value="Unassembled WGS sequence"/>
</dbReference>
<feature type="transmembrane region" description="Helical" evidence="1">
    <location>
        <begin position="28"/>
        <end position="50"/>
    </location>
</feature>
<keyword evidence="3" id="KW-1185">Reference proteome</keyword>
<organism evidence="2 3">
    <name type="scientific">Anaerostipes caccae (strain DSM 14662 / CCUG 47493 / JCM 13470 / NCIMB 13811 / L1-92)</name>
    <dbReference type="NCBI Taxonomy" id="411490"/>
    <lineage>
        <taxon>Bacteria</taxon>
        <taxon>Bacillati</taxon>
        <taxon>Bacillota</taxon>
        <taxon>Clostridia</taxon>
        <taxon>Lachnospirales</taxon>
        <taxon>Lachnospiraceae</taxon>
        <taxon>Anaerostipes</taxon>
    </lineage>
</organism>
<keyword evidence="1" id="KW-0472">Membrane</keyword>
<reference evidence="2" key="1">
    <citation type="submission" date="2007-11" db="EMBL/GenBank/DDBJ databases">
        <authorList>
            <person name="Fulton L."/>
            <person name="Clifton S."/>
            <person name="Fulton B."/>
            <person name="Xu J."/>
            <person name="Minx P."/>
            <person name="Pepin K.H."/>
            <person name="Johnson M."/>
            <person name="Thiruvilangam P."/>
            <person name="Bhonagiri V."/>
            <person name="Nash W.E."/>
            <person name="Mardis E.R."/>
            <person name="Wilson R.K."/>
        </authorList>
    </citation>
    <scope>NUCLEOTIDE SEQUENCE [LARGE SCALE GENOMIC DNA]</scope>
    <source>
        <strain evidence="2">DSM 14662</strain>
    </source>
</reference>
<gene>
    <name evidence="2" type="ORF">ANACAC_02988</name>
</gene>
<evidence type="ECO:0000313" key="2">
    <source>
        <dbReference type="EMBL" id="EDR96365.1"/>
    </source>
</evidence>
<comment type="caution">
    <text evidence="2">The sequence shown here is derived from an EMBL/GenBank/DDBJ whole genome shotgun (WGS) entry which is preliminary data.</text>
</comment>
<dbReference type="HOGENOM" id="CLU_2535243_0_0_9"/>
<evidence type="ECO:0000256" key="1">
    <source>
        <dbReference type="SAM" id="Phobius"/>
    </source>
</evidence>
<dbReference type="AlphaFoldDB" id="B0MHM6"/>
<reference evidence="2" key="2">
    <citation type="submission" date="2013-11" db="EMBL/GenBank/DDBJ databases">
        <title>Draft genome sequence of Anaerostipes caccae (DSM 14662).</title>
        <authorList>
            <person name="Sudarsanam P."/>
            <person name="Ley R."/>
            <person name="Guruge J."/>
            <person name="Turnbaugh P.J."/>
            <person name="Mahowald M."/>
            <person name="Liep D."/>
            <person name="Gordon J."/>
        </authorList>
    </citation>
    <scope>NUCLEOTIDE SEQUENCE</scope>
    <source>
        <strain evidence="2">DSM 14662</strain>
    </source>
</reference>
<sequence>MMSFPAEIFSFILKSNIRRIMIMPNVDYIILVLIALSGVFMVVTNNLLFIGTDKYTEESLKRYARPAGIATMFLGDSAGRFSI</sequence>
<evidence type="ECO:0000313" key="3">
    <source>
        <dbReference type="Proteomes" id="UP000004935"/>
    </source>
</evidence>
<keyword evidence="1" id="KW-1133">Transmembrane helix</keyword>
<keyword evidence="1" id="KW-0812">Transmembrane</keyword>
<accession>B0MHM6</accession>